<accession>A0A8J7QCD0</accession>
<evidence type="ECO:0000313" key="4">
    <source>
        <dbReference type="Proteomes" id="UP000664417"/>
    </source>
</evidence>
<proteinExistence type="predicted"/>
<dbReference type="GO" id="GO:0006751">
    <property type="term" value="P:glutathione catabolic process"/>
    <property type="evidence" value="ECO:0007669"/>
    <property type="project" value="InterPro"/>
</dbReference>
<dbReference type="InterPro" id="IPR006840">
    <property type="entry name" value="ChaC"/>
</dbReference>
<dbReference type="InterPro" id="IPR036568">
    <property type="entry name" value="GGCT-like_sf"/>
</dbReference>
<dbReference type="InterPro" id="IPR013024">
    <property type="entry name" value="GGCT-like"/>
</dbReference>
<dbReference type="EMBL" id="JAFREP010000028">
    <property type="protein sequence ID" value="MBO1321867.1"/>
    <property type="molecule type" value="Genomic_DNA"/>
</dbReference>
<dbReference type="RefSeq" id="WP_207861840.1">
    <property type="nucleotide sequence ID" value="NZ_JAFREP010000028.1"/>
</dbReference>
<protein>
    <recommendedName>
        <fullName evidence="1">glutathione-specific gamma-glutamylcyclotransferase</fullName>
        <ecNumber evidence="1">4.3.2.7</ecNumber>
    </recommendedName>
</protein>
<keyword evidence="2" id="KW-0456">Lyase</keyword>
<dbReference type="AlphaFoldDB" id="A0A8J7QCD0"/>
<dbReference type="Gene3D" id="3.10.490.10">
    <property type="entry name" value="Gamma-glutamyl cyclotransferase-like"/>
    <property type="match status" value="1"/>
</dbReference>
<evidence type="ECO:0000256" key="1">
    <source>
        <dbReference type="ARBA" id="ARBA00012344"/>
    </source>
</evidence>
<gene>
    <name evidence="3" type="ORF">J3U88_25530</name>
</gene>
<name>A0A8J7QCD0_9BACT</name>
<dbReference type="PANTHER" id="PTHR12192">
    <property type="entry name" value="CATION TRANSPORT PROTEIN CHAC-RELATED"/>
    <property type="match status" value="1"/>
</dbReference>
<sequence length="201" mass="22878">MLEHSPTVRTLVPPIPPVTVNPDEVWVFGYGSIIWRPDFAFTEQRVGFVRGWKRRFYQGSTDHRGVPGKPGRVATLLPEKDTHCWGVAFRLDKQEAQKVIAALDKREQTGYERYWEPFQCRDGRIINVLVYVAASDNPHYLGPDSVAGMATQIATSHGFSGPNTEYLLRLAESLRHMNLHDDHVFDLERAVRNLLSVEHVA</sequence>
<dbReference type="SUPFAM" id="SSF110857">
    <property type="entry name" value="Gamma-glutamyl cyclotransferase-like"/>
    <property type="match status" value="1"/>
</dbReference>
<organism evidence="3 4">
    <name type="scientific">Acanthopleuribacter pedis</name>
    <dbReference type="NCBI Taxonomy" id="442870"/>
    <lineage>
        <taxon>Bacteria</taxon>
        <taxon>Pseudomonadati</taxon>
        <taxon>Acidobacteriota</taxon>
        <taxon>Holophagae</taxon>
        <taxon>Acanthopleuribacterales</taxon>
        <taxon>Acanthopleuribacteraceae</taxon>
        <taxon>Acanthopleuribacter</taxon>
    </lineage>
</organism>
<dbReference type="GO" id="GO:0005737">
    <property type="term" value="C:cytoplasm"/>
    <property type="evidence" value="ECO:0007669"/>
    <property type="project" value="TreeGrafter"/>
</dbReference>
<evidence type="ECO:0000313" key="3">
    <source>
        <dbReference type="EMBL" id="MBO1321867.1"/>
    </source>
</evidence>
<comment type="caution">
    <text evidence="3">The sequence shown here is derived from an EMBL/GenBank/DDBJ whole genome shotgun (WGS) entry which is preliminary data.</text>
</comment>
<dbReference type="CDD" id="cd06661">
    <property type="entry name" value="GGCT_like"/>
    <property type="match status" value="1"/>
</dbReference>
<dbReference type="Proteomes" id="UP000664417">
    <property type="component" value="Unassembled WGS sequence"/>
</dbReference>
<evidence type="ECO:0000256" key="2">
    <source>
        <dbReference type="ARBA" id="ARBA00023239"/>
    </source>
</evidence>
<dbReference type="Pfam" id="PF04752">
    <property type="entry name" value="ChaC"/>
    <property type="match status" value="1"/>
</dbReference>
<dbReference type="PANTHER" id="PTHR12192:SF2">
    <property type="entry name" value="GLUTATHIONE-SPECIFIC GAMMA-GLUTAMYLCYCLOTRANSFERASE 2"/>
    <property type="match status" value="1"/>
</dbReference>
<dbReference type="EC" id="4.3.2.7" evidence="1"/>
<reference evidence="3" key="1">
    <citation type="submission" date="2021-03" db="EMBL/GenBank/DDBJ databases">
        <authorList>
            <person name="Wang G."/>
        </authorList>
    </citation>
    <scope>NUCLEOTIDE SEQUENCE</scope>
    <source>
        <strain evidence="3">KCTC 12899</strain>
    </source>
</reference>
<keyword evidence="4" id="KW-1185">Reference proteome</keyword>
<dbReference type="GO" id="GO:0061928">
    <property type="term" value="F:glutathione specific gamma-glutamylcyclotransferase activity"/>
    <property type="evidence" value="ECO:0007669"/>
    <property type="project" value="UniProtKB-EC"/>
</dbReference>